<dbReference type="GO" id="GO:0016887">
    <property type="term" value="F:ATP hydrolysis activity"/>
    <property type="evidence" value="ECO:0007669"/>
    <property type="project" value="InterPro"/>
</dbReference>
<comment type="caution">
    <text evidence="3">The sequence shown here is derived from an EMBL/GenBank/DDBJ whole genome shotgun (WGS) entry which is preliminary data.</text>
</comment>
<protein>
    <submittedName>
        <fullName evidence="3">Methionine import ATP-binding protein MetN</fullName>
        <ecNumber evidence="3">3.6.3.-</ecNumber>
    </submittedName>
</protein>
<accession>A0A2S3U5F3</accession>
<proteinExistence type="predicted"/>
<dbReference type="EMBL" id="NKCZ01000104">
    <property type="protein sequence ID" value="POD84483.1"/>
    <property type="molecule type" value="Genomic_DNA"/>
</dbReference>
<dbReference type="AlphaFoldDB" id="A0A2S3U5F3"/>
<dbReference type="EC" id="3.6.3.-" evidence="3"/>
<organism evidence="3 4">
    <name type="scientific">Lactiplantibacillus plantarum subsp. plantarum</name>
    <dbReference type="NCBI Taxonomy" id="337330"/>
    <lineage>
        <taxon>Bacteria</taxon>
        <taxon>Bacillati</taxon>
        <taxon>Bacillota</taxon>
        <taxon>Bacilli</taxon>
        <taxon>Lactobacillales</taxon>
        <taxon>Lactobacillaceae</taxon>
        <taxon>Lactiplantibacillus</taxon>
    </lineage>
</organism>
<dbReference type="InterPro" id="IPR003439">
    <property type="entry name" value="ABC_transporter-like_ATP-bd"/>
</dbReference>
<gene>
    <name evidence="3" type="primary">macB</name>
    <name evidence="3" type="ORF">S101258_01754</name>
</gene>
<dbReference type="InterPro" id="IPR050166">
    <property type="entry name" value="ABC_transporter_ATP-bind"/>
</dbReference>
<evidence type="ECO:0000256" key="1">
    <source>
        <dbReference type="ARBA" id="ARBA00022448"/>
    </source>
</evidence>
<dbReference type="Gene3D" id="3.40.50.300">
    <property type="entry name" value="P-loop containing nucleotide triphosphate hydrolases"/>
    <property type="match status" value="1"/>
</dbReference>
<sequence>MTEAVIDLTKIGVTFKDGQQTIQAVQDVDLKIEAGDIYGIIGYSGAGKSTLVRVINLLQVPTTGRGGR</sequence>
<dbReference type="Pfam" id="PF00005">
    <property type="entry name" value="ABC_tran"/>
    <property type="match status" value="1"/>
</dbReference>
<keyword evidence="3" id="KW-0547">Nucleotide-binding</keyword>
<dbReference type="GO" id="GO:0005524">
    <property type="term" value="F:ATP binding"/>
    <property type="evidence" value="ECO:0007669"/>
    <property type="project" value="UniProtKB-KW"/>
</dbReference>
<dbReference type="Proteomes" id="UP000236990">
    <property type="component" value="Unassembled WGS sequence"/>
</dbReference>
<keyword evidence="1" id="KW-0813">Transport</keyword>
<keyword evidence="3" id="KW-0378">Hydrolase</keyword>
<name>A0A2S3U5F3_LACPN</name>
<evidence type="ECO:0000313" key="3">
    <source>
        <dbReference type="EMBL" id="POD84483.1"/>
    </source>
</evidence>
<dbReference type="SUPFAM" id="SSF52540">
    <property type="entry name" value="P-loop containing nucleoside triphosphate hydrolases"/>
    <property type="match status" value="1"/>
</dbReference>
<keyword evidence="3" id="KW-0067">ATP-binding</keyword>
<dbReference type="PANTHER" id="PTHR42788:SF13">
    <property type="entry name" value="ALIPHATIC SULFONATES IMPORT ATP-BINDING PROTEIN SSUB"/>
    <property type="match status" value="1"/>
</dbReference>
<evidence type="ECO:0000313" key="4">
    <source>
        <dbReference type="Proteomes" id="UP000236990"/>
    </source>
</evidence>
<feature type="domain" description="ABC transporter" evidence="2">
    <location>
        <begin position="25"/>
        <end position="65"/>
    </location>
</feature>
<evidence type="ECO:0000259" key="2">
    <source>
        <dbReference type="Pfam" id="PF00005"/>
    </source>
</evidence>
<dbReference type="InterPro" id="IPR027417">
    <property type="entry name" value="P-loop_NTPase"/>
</dbReference>
<reference evidence="3 4" key="1">
    <citation type="submission" date="2017-06" db="EMBL/GenBank/DDBJ databases">
        <title>Genome sequence of Lactobacillus plantarum subsp. plantarum strain SRCM101258.</title>
        <authorList>
            <person name="Cho S.H."/>
        </authorList>
    </citation>
    <scope>NUCLEOTIDE SEQUENCE [LARGE SCALE GENOMIC DNA]</scope>
    <source>
        <strain evidence="3 4">SRCM101258</strain>
    </source>
</reference>
<dbReference type="PANTHER" id="PTHR42788">
    <property type="entry name" value="TAURINE IMPORT ATP-BINDING PROTEIN-RELATED"/>
    <property type="match status" value="1"/>
</dbReference>